<keyword evidence="3" id="KW-1185">Reference proteome</keyword>
<dbReference type="GO" id="GO:0005737">
    <property type="term" value="C:cytoplasm"/>
    <property type="evidence" value="ECO:0007669"/>
    <property type="project" value="TreeGrafter"/>
</dbReference>
<dbReference type="Gene3D" id="3.40.50.720">
    <property type="entry name" value="NAD(P)-binding Rossmann-like Domain"/>
    <property type="match status" value="1"/>
</dbReference>
<accession>A0A8H6YSA9</accession>
<feature type="domain" description="NAD-dependent epimerase/dehydratase" evidence="1">
    <location>
        <begin position="5"/>
        <end position="240"/>
    </location>
</feature>
<evidence type="ECO:0000259" key="1">
    <source>
        <dbReference type="Pfam" id="PF01370"/>
    </source>
</evidence>
<dbReference type="Proteomes" id="UP000620124">
    <property type="component" value="Unassembled WGS sequence"/>
</dbReference>
<organism evidence="2 3">
    <name type="scientific">Mycena venus</name>
    <dbReference type="NCBI Taxonomy" id="2733690"/>
    <lineage>
        <taxon>Eukaryota</taxon>
        <taxon>Fungi</taxon>
        <taxon>Dikarya</taxon>
        <taxon>Basidiomycota</taxon>
        <taxon>Agaricomycotina</taxon>
        <taxon>Agaricomycetes</taxon>
        <taxon>Agaricomycetidae</taxon>
        <taxon>Agaricales</taxon>
        <taxon>Marasmiineae</taxon>
        <taxon>Mycenaceae</taxon>
        <taxon>Mycena</taxon>
    </lineage>
</organism>
<dbReference type="PANTHER" id="PTHR48079:SF6">
    <property type="entry name" value="NAD(P)-BINDING DOMAIN-CONTAINING PROTEIN-RELATED"/>
    <property type="match status" value="1"/>
</dbReference>
<dbReference type="GO" id="GO:0004029">
    <property type="term" value="F:aldehyde dehydrogenase (NAD+) activity"/>
    <property type="evidence" value="ECO:0007669"/>
    <property type="project" value="TreeGrafter"/>
</dbReference>
<dbReference type="InterPro" id="IPR036291">
    <property type="entry name" value="NAD(P)-bd_dom_sf"/>
</dbReference>
<gene>
    <name evidence="2" type="ORF">MVEN_00653800</name>
</gene>
<sequence length="353" mass="38428">MSYNILITGASGYLGGSLLARLATVKEKFPAYGNLYALVRTEAQAESVKQYGAKPLTFDTRNGDEVRENVVKLDIAVVYFLIDASNAEAQVDFIKALGEVGKRSGRAVHLLHTTGAKIFSSHAGAPTDRPLFDNDPELYNIQKSQRSPYTIMQKAVNANNIVIEEAEKHGVRSYIFAPCIVYGEGEGFGNKISIQTVAIVKAAKALQRVYKVDQGEPSWPVCHIFDNTTLYLQLLRRILAGDDVPHGKNGYYLASSGSIIWDKLYTAMAAALAKRNVVGDAAVVPALGNEDSQILERMGAALGCPKEFVPVQLGGKCTFTAVHGKEIGWEPEFPPEHILEAADAEVELILKNM</sequence>
<reference evidence="2" key="1">
    <citation type="submission" date="2020-05" db="EMBL/GenBank/DDBJ databases">
        <title>Mycena genomes resolve the evolution of fungal bioluminescence.</title>
        <authorList>
            <person name="Tsai I.J."/>
        </authorList>
    </citation>
    <scope>NUCLEOTIDE SEQUENCE</scope>
    <source>
        <strain evidence="2">CCC161011</strain>
    </source>
</reference>
<dbReference type="PANTHER" id="PTHR48079">
    <property type="entry name" value="PROTEIN YEEZ"/>
    <property type="match status" value="1"/>
</dbReference>
<dbReference type="Pfam" id="PF01370">
    <property type="entry name" value="Epimerase"/>
    <property type="match status" value="1"/>
</dbReference>
<evidence type="ECO:0000313" key="2">
    <source>
        <dbReference type="EMBL" id="KAF7363020.1"/>
    </source>
</evidence>
<dbReference type="EMBL" id="JACAZI010000004">
    <property type="protein sequence ID" value="KAF7363020.1"/>
    <property type="molecule type" value="Genomic_DNA"/>
</dbReference>
<protein>
    <submittedName>
        <fullName evidence="2">Putative nad dependent epimerase dehydratase family protein</fullName>
    </submittedName>
</protein>
<dbReference type="AlphaFoldDB" id="A0A8H6YSA9"/>
<dbReference type="InterPro" id="IPR001509">
    <property type="entry name" value="Epimerase_deHydtase"/>
</dbReference>
<evidence type="ECO:0000313" key="3">
    <source>
        <dbReference type="Proteomes" id="UP000620124"/>
    </source>
</evidence>
<comment type="caution">
    <text evidence="2">The sequence shown here is derived from an EMBL/GenBank/DDBJ whole genome shotgun (WGS) entry which is preliminary data.</text>
</comment>
<dbReference type="SUPFAM" id="SSF51735">
    <property type="entry name" value="NAD(P)-binding Rossmann-fold domains"/>
    <property type="match status" value="1"/>
</dbReference>
<name>A0A8H6YSA9_9AGAR</name>
<dbReference type="InterPro" id="IPR051783">
    <property type="entry name" value="NAD(P)-dependent_oxidoreduct"/>
</dbReference>
<proteinExistence type="predicted"/>
<dbReference type="OrthoDB" id="10262413at2759"/>